<feature type="repeat" description="TPR" evidence="1">
    <location>
        <begin position="131"/>
        <end position="164"/>
    </location>
</feature>
<reference evidence="2 3" key="1">
    <citation type="submission" date="2021-06" db="EMBL/GenBank/DDBJ databases">
        <title>Gemonas diversity in paddy soil.</title>
        <authorList>
            <person name="Liu G."/>
        </authorList>
    </citation>
    <scope>NUCLEOTIDE SEQUENCE [LARGE SCALE GENOMIC DNA]</scope>
    <source>
        <strain evidence="2 3">RG2</strain>
    </source>
</reference>
<dbReference type="PROSITE" id="PS50293">
    <property type="entry name" value="TPR_REGION"/>
    <property type="match status" value="2"/>
</dbReference>
<proteinExistence type="predicted"/>
<feature type="repeat" description="TPR" evidence="1">
    <location>
        <begin position="63"/>
        <end position="96"/>
    </location>
</feature>
<dbReference type="EMBL" id="CP077683">
    <property type="protein sequence ID" value="QXE90371.1"/>
    <property type="molecule type" value="Genomic_DNA"/>
</dbReference>
<evidence type="ECO:0000313" key="2">
    <source>
        <dbReference type="EMBL" id="QXE90371.1"/>
    </source>
</evidence>
<organism evidence="2 3">
    <name type="scientific">Geomonas subterranea</name>
    <dbReference type="NCBI Taxonomy" id="2847989"/>
    <lineage>
        <taxon>Bacteria</taxon>
        <taxon>Pseudomonadati</taxon>
        <taxon>Thermodesulfobacteriota</taxon>
        <taxon>Desulfuromonadia</taxon>
        <taxon>Geobacterales</taxon>
        <taxon>Geobacteraceae</taxon>
        <taxon>Geomonas</taxon>
    </lineage>
</organism>
<keyword evidence="3" id="KW-1185">Reference proteome</keyword>
<dbReference type="PANTHER" id="PTHR12558:SF13">
    <property type="entry name" value="CELL DIVISION CYCLE PROTEIN 27 HOMOLOG"/>
    <property type="match status" value="1"/>
</dbReference>
<dbReference type="InterPro" id="IPR019734">
    <property type="entry name" value="TPR_rpt"/>
</dbReference>
<evidence type="ECO:0000313" key="3">
    <source>
        <dbReference type="Proteomes" id="UP000683559"/>
    </source>
</evidence>
<name>A0ABX8LGA8_9BACT</name>
<feature type="repeat" description="TPR" evidence="1">
    <location>
        <begin position="165"/>
        <end position="198"/>
    </location>
</feature>
<dbReference type="PANTHER" id="PTHR12558">
    <property type="entry name" value="CELL DIVISION CYCLE 16,23,27"/>
    <property type="match status" value="1"/>
</dbReference>
<dbReference type="RefSeq" id="WP_217287014.1">
    <property type="nucleotide sequence ID" value="NZ_CP077683.1"/>
</dbReference>
<dbReference type="PROSITE" id="PS50005">
    <property type="entry name" value="TPR"/>
    <property type="match status" value="5"/>
</dbReference>
<dbReference type="Pfam" id="PF13414">
    <property type="entry name" value="TPR_11"/>
    <property type="match status" value="2"/>
</dbReference>
<dbReference type="Pfam" id="PF13181">
    <property type="entry name" value="TPR_8"/>
    <property type="match status" value="2"/>
</dbReference>
<gene>
    <name evidence="2" type="ORF">KP001_18485</name>
</gene>
<accession>A0ABX8LGA8</accession>
<keyword evidence="1" id="KW-0802">TPR repeat</keyword>
<feature type="repeat" description="TPR" evidence="1">
    <location>
        <begin position="29"/>
        <end position="62"/>
    </location>
</feature>
<evidence type="ECO:0000256" key="1">
    <source>
        <dbReference type="PROSITE-ProRule" id="PRU00339"/>
    </source>
</evidence>
<sequence>MATQKTAWDYLGDMFDTLTSQDSMKAQAATNAMANGAGYFQKKDYARAASEFKRAISLDPTNAQSYNYLANAYLAQKKYDEAIKTYKTSLTIDPTQDSVHTNLGNIYLQQKKYNLAEKEFKDAARINPSDMVAPYTLGQLYLQTNRLPEAEAQFKKVSKMAPTDPNPYYSLGVTYNKEGKFQDAVKQLTQAIKLRPKMAAAHFELGVAYAALGDTTSAQSEVDTLSRLDAAQGELLKRTIAKPKMVAGGGGELDTFFPILQKPQDLPEVGYDPYQLMLLDVTNLSTPNSSKAFSLTFYFDSKMDPQSVQDVTNWTITKASGGAAGYYNNLQPVLPTEAYIPQNPMTVSYDSDAQSATVTFMLSQNDTNNATIDSAHMVFKFSGKDITGKMIDPTADEWDYAASTTF</sequence>
<dbReference type="SMART" id="SM00028">
    <property type="entry name" value="TPR"/>
    <property type="match status" value="6"/>
</dbReference>
<feature type="repeat" description="TPR" evidence="1">
    <location>
        <begin position="97"/>
        <end position="130"/>
    </location>
</feature>
<dbReference type="Proteomes" id="UP000683559">
    <property type="component" value="Chromosome"/>
</dbReference>
<protein>
    <submittedName>
        <fullName evidence="2">Tetratricopeptide repeat protein</fullName>
    </submittedName>
</protein>